<gene>
    <name evidence="2" type="ORF">PGTUg99_012441</name>
</gene>
<dbReference type="EMBL" id="VDEP01000347">
    <property type="protein sequence ID" value="KAA1098712.1"/>
    <property type="molecule type" value="Genomic_DNA"/>
</dbReference>
<protein>
    <submittedName>
        <fullName evidence="2">Uncharacterized protein</fullName>
    </submittedName>
</protein>
<proteinExistence type="predicted"/>
<name>A0A5B0PDA6_PUCGR</name>
<reference evidence="2 3" key="1">
    <citation type="submission" date="2019-05" db="EMBL/GenBank/DDBJ databases">
        <title>Emergence of the Ug99 lineage of the wheat stem rust pathogen through somatic hybridization.</title>
        <authorList>
            <person name="Li F."/>
            <person name="Upadhyaya N.M."/>
            <person name="Sperschneider J."/>
            <person name="Matny O."/>
            <person name="Nguyen-Phuc H."/>
            <person name="Mago R."/>
            <person name="Raley C."/>
            <person name="Miller M.E."/>
            <person name="Silverstein K.A.T."/>
            <person name="Henningsen E."/>
            <person name="Hirsch C.D."/>
            <person name="Visser B."/>
            <person name="Pretorius Z.A."/>
            <person name="Steffenson B.J."/>
            <person name="Schwessinger B."/>
            <person name="Dodds P.N."/>
            <person name="Figueroa M."/>
        </authorList>
    </citation>
    <scope>NUCLEOTIDE SEQUENCE [LARGE SCALE GENOMIC DNA]</scope>
    <source>
        <strain evidence="2 3">Ug99</strain>
    </source>
</reference>
<feature type="compositionally biased region" description="Basic and acidic residues" evidence="1">
    <location>
        <begin position="100"/>
        <end position="109"/>
    </location>
</feature>
<feature type="region of interest" description="Disordered" evidence="1">
    <location>
        <begin position="89"/>
        <end position="135"/>
    </location>
</feature>
<accession>A0A5B0PDA6</accession>
<sequence length="135" mass="15239">MSINEIAQFARNSAALHNSSADYILSSIRQDAIVENAKFERKTTELKNLILQKSSDTDTKIDLLNKAIQDNFCAIKNELLAVRNHKLDAPLSPNDIVDDDLSKKEERDPILSSSNRQRSRDVPPHQTNNGNQIRN</sequence>
<evidence type="ECO:0000313" key="3">
    <source>
        <dbReference type="Proteomes" id="UP000325313"/>
    </source>
</evidence>
<dbReference type="AlphaFoldDB" id="A0A5B0PDA6"/>
<organism evidence="2 3">
    <name type="scientific">Puccinia graminis f. sp. tritici</name>
    <dbReference type="NCBI Taxonomy" id="56615"/>
    <lineage>
        <taxon>Eukaryota</taxon>
        <taxon>Fungi</taxon>
        <taxon>Dikarya</taxon>
        <taxon>Basidiomycota</taxon>
        <taxon>Pucciniomycotina</taxon>
        <taxon>Pucciniomycetes</taxon>
        <taxon>Pucciniales</taxon>
        <taxon>Pucciniaceae</taxon>
        <taxon>Puccinia</taxon>
    </lineage>
</organism>
<feature type="compositionally biased region" description="Polar residues" evidence="1">
    <location>
        <begin position="125"/>
        <end position="135"/>
    </location>
</feature>
<comment type="caution">
    <text evidence="2">The sequence shown here is derived from an EMBL/GenBank/DDBJ whole genome shotgun (WGS) entry which is preliminary data.</text>
</comment>
<evidence type="ECO:0000313" key="2">
    <source>
        <dbReference type="EMBL" id="KAA1098712.1"/>
    </source>
</evidence>
<dbReference type="Proteomes" id="UP000325313">
    <property type="component" value="Unassembled WGS sequence"/>
</dbReference>
<feature type="non-terminal residue" evidence="2">
    <location>
        <position position="135"/>
    </location>
</feature>
<evidence type="ECO:0000256" key="1">
    <source>
        <dbReference type="SAM" id="MobiDB-lite"/>
    </source>
</evidence>